<protein>
    <submittedName>
        <fullName evidence="3">Lysophospholipase</fullName>
    </submittedName>
</protein>
<sequence length="274" mass="29749">MRVSSTGTTVRTRDGLRLSGTFTSPDETPQHAALLVHGAGVTREEGGFFARLANGLSEVGVASVRFDLPGHGESEGRQEDLSLSALLNAIDSGVDHLRGMVSTPSISLIAASFAGGASAYYAAHRSGDLSTLVLINPLIDYKTRFVDEKPAWRNGYISEKAGRQLLEQGYVGHSPTFKLGRPILNEVFWLQPRPVLAKITSPTLIVHGTEDTFISVNSSREADKQMTCKHRLIELDGAQHGIAVHDDPEYADPQTQEWQAFVIGEVGTWITQKV</sequence>
<evidence type="ECO:0000259" key="2">
    <source>
        <dbReference type="Pfam" id="PF12697"/>
    </source>
</evidence>
<dbReference type="PANTHER" id="PTHR43265:SF1">
    <property type="entry name" value="ESTERASE ESTD"/>
    <property type="match status" value="1"/>
</dbReference>
<dbReference type="InterPro" id="IPR000073">
    <property type="entry name" value="AB_hydrolase_1"/>
</dbReference>
<dbReference type="InterPro" id="IPR053145">
    <property type="entry name" value="AB_hydrolase_Est10"/>
</dbReference>
<proteinExistence type="predicted"/>
<dbReference type="InterPro" id="IPR029058">
    <property type="entry name" value="AB_hydrolase_fold"/>
</dbReference>
<dbReference type="RefSeq" id="WP_233728329.1">
    <property type="nucleotide sequence ID" value="NZ_JAJVCN010000002.1"/>
</dbReference>
<accession>A0ABS8ZGG9</accession>
<reference evidence="3 4" key="1">
    <citation type="submission" date="2021-12" db="EMBL/GenBank/DDBJ databases">
        <title>Genome sequence of Kibdelosporangium philippinense ATCC 49844.</title>
        <authorList>
            <person name="Fedorov E.A."/>
            <person name="Omeragic M."/>
            <person name="Shalygina K.F."/>
            <person name="Maclea K.S."/>
        </authorList>
    </citation>
    <scope>NUCLEOTIDE SEQUENCE [LARGE SCALE GENOMIC DNA]</scope>
    <source>
        <strain evidence="3 4">ATCC 49844</strain>
    </source>
</reference>
<evidence type="ECO:0000313" key="3">
    <source>
        <dbReference type="EMBL" id="MCE7006914.1"/>
    </source>
</evidence>
<dbReference type="PANTHER" id="PTHR43265">
    <property type="entry name" value="ESTERASE ESTD"/>
    <property type="match status" value="1"/>
</dbReference>
<evidence type="ECO:0000256" key="1">
    <source>
        <dbReference type="SAM" id="MobiDB-lite"/>
    </source>
</evidence>
<dbReference type="EMBL" id="JAJVCN010000002">
    <property type="protein sequence ID" value="MCE7006914.1"/>
    <property type="molecule type" value="Genomic_DNA"/>
</dbReference>
<feature type="domain" description="AB hydrolase-1" evidence="2">
    <location>
        <begin position="34"/>
        <end position="249"/>
    </location>
</feature>
<name>A0ABS8ZGG9_9PSEU</name>
<organism evidence="3 4">
    <name type="scientific">Kibdelosporangium philippinense</name>
    <dbReference type="NCBI Taxonomy" id="211113"/>
    <lineage>
        <taxon>Bacteria</taxon>
        <taxon>Bacillati</taxon>
        <taxon>Actinomycetota</taxon>
        <taxon>Actinomycetes</taxon>
        <taxon>Pseudonocardiales</taxon>
        <taxon>Pseudonocardiaceae</taxon>
        <taxon>Kibdelosporangium</taxon>
    </lineage>
</organism>
<gene>
    <name evidence="3" type="ORF">LWC34_29405</name>
</gene>
<evidence type="ECO:0000313" key="4">
    <source>
        <dbReference type="Proteomes" id="UP001521150"/>
    </source>
</evidence>
<feature type="region of interest" description="Disordered" evidence="1">
    <location>
        <begin position="1"/>
        <end position="23"/>
    </location>
</feature>
<keyword evidence="4" id="KW-1185">Reference proteome</keyword>
<dbReference type="Proteomes" id="UP001521150">
    <property type="component" value="Unassembled WGS sequence"/>
</dbReference>
<comment type="caution">
    <text evidence="3">The sequence shown here is derived from an EMBL/GenBank/DDBJ whole genome shotgun (WGS) entry which is preliminary data.</text>
</comment>
<dbReference type="Pfam" id="PF12697">
    <property type="entry name" value="Abhydrolase_6"/>
    <property type="match status" value="1"/>
</dbReference>
<feature type="compositionally biased region" description="Low complexity" evidence="1">
    <location>
        <begin position="1"/>
        <end position="10"/>
    </location>
</feature>
<dbReference type="Gene3D" id="3.40.50.1820">
    <property type="entry name" value="alpha/beta hydrolase"/>
    <property type="match status" value="1"/>
</dbReference>
<dbReference type="SUPFAM" id="SSF53474">
    <property type="entry name" value="alpha/beta-Hydrolases"/>
    <property type="match status" value="1"/>
</dbReference>